<name>A0A839R0M6_9MICO</name>
<dbReference type="Proteomes" id="UP000568050">
    <property type="component" value="Unassembled WGS sequence"/>
</dbReference>
<dbReference type="EMBL" id="JACHWP010000013">
    <property type="protein sequence ID" value="MBB3023831.1"/>
    <property type="molecule type" value="Genomic_DNA"/>
</dbReference>
<feature type="region of interest" description="Disordered" evidence="1">
    <location>
        <begin position="30"/>
        <end position="54"/>
    </location>
</feature>
<dbReference type="RefSeq" id="WP_183377153.1">
    <property type="nucleotide sequence ID" value="NZ_CBCSFZ010000035.1"/>
</dbReference>
<feature type="compositionally biased region" description="Low complexity" evidence="1">
    <location>
        <begin position="30"/>
        <end position="50"/>
    </location>
</feature>
<keyword evidence="2" id="KW-0732">Signal</keyword>
<proteinExistence type="predicted"/>
<accession>A0A839R0M6</accession>
<organism evidence="3 4">
    <name type="scientific">Helcobacillus massiliensis</name>
    <dbReference type="NCBI Taxonomy" id="521392"/>
    <lineage>
        <taxon>Bacteria</taxon>
        <taxon>Bacillati</taxon>
        <taxon>Actinomycetota</taxon>
        <taxon>Actinomycetes</taxon>
        <taxon>Micrococcales</taxon>
        <taxon>Dermabacteraceae</taxon>
        <taxon>Helcobacillus</taxon>
    </lineage>
</organism>
<evidence type="ECO:0000256" key="1">
    <source>
        <dbReference type="SAM" id="MobiDB-lite"/>
    </source>
</evidence>
<dbReference type="AlphaFoldDB" id="A0A839R0M6"/>
<comment type="caution">
    <text evidence="3">The sequence shown here is derived from an EMBL/GenBank/DDBJ whole genome shotgun (WGS) entry which is preliminary data.</text>
</comment>
<sequence>MRTIPRKVRGIALTGAFALALAGCGAGATSSGASDAGSGSPSASAKPSAPKKTEVAALSPRVVLAHDGGVTTIDAESGEVLGTEKLDGYVRLNPAGDGRHVMLSHGEQFTAYDTGLIEQPHGDHKHFFEQEPRITDVTVKAPHPGHVVPHGERTALFSDETGQITIMDPSALADGDLGAAVTTKTDAPHHGVAVPLADGGLLTTQGTEDERTTVQVKDKNGKVTAETKDCPGVHGEAVAEPTEKGDVVALGCENGPVVYRDGKFHKVAPIAGAERSGNLKGSENSSIILTDGEPKAEDGDGSEASTVIGLLDTRTGKQQKVDLGSPYWFRSLERGPEGEAIVLTADGKLRIIDPETGKPIHEVPVVKPWKEPKNWQQAAPLVTVADGTAFVTEPAAKKLHLVDIESGKLYRSLDLPEVPHEVQVTTGSPSGEVEVSGGHDHEHGHEGEASDGGGEHHGHDHDHDHGADQHGHDHEGHDHEGHDHEGHDHDAEDKGNGGN</sequence>
<evidence type="ECO:0000313" key="4">
    <source>
        <dbReference type="Proteomes" id="UP000568050"/>
    </source>
</evidence>
<dbReference type="SUPFAM" id="SSF50969">
    <property type="entry name" value="YVTN repeat-like/Quinoprotein amine dehydrogenase"/>
    <property type="match status" value="1"/>
</dbReference>
<evidence type="ECO:0000256" key="2">
    <source>
        <dbReference type="SAM" id="SignalP"/>
    </source>
</evidence>
<dbReference type="PROSITE" id="PS51257">
    <property type="entry name" value="PROKAR_LIPOPROTEIN"/>
    <property type="match status" value="1"/>
</dbReference>
<feature type="compositionally biased region" description="Basic and acidic residues" evidence="1">
    <location>
        <begin position="437"/>
        <end position="499"/>
    </location>
</feature>
<dbReference type="InterPro" id="IPR011044">
    <property type="entry name" value="Quino_amine_DH_bsu"/>
</dbReference>
<feature type="region of interest" description="Disordered" evidence="1">
    <location>
        <begin position="420"/>
        <end position="499"/>
    </location>
</feature>
<dbReference type="Gene3D" id="2.130.10.10">
    <property type="entry name" value="YVTN repeat-like/Quinoprotein amine dehydrogenase"/>
    <property type="match status" value="2"/>
</dbReference>
<feature type="compositionally biased region" description="Low complexity" evidence="1">
    <location>
        <begin position="427"/>
        <end position="436"/>
    </location>
</feature>
<feature type="signal peptide" evidence="2">
    <location>
        <begin position="1"/>
        <end position="22"/>
    </location>
</feature>
<feature type="chain" id="PRO_5038417124" description="PQQ-binding-like beta-propeller repeat protein" evidence="2">
    <location>
        <begin position="23"/>
        <end position="499"/>
    </location>
</feature>
<gene>
    <name evidence="3" type="ORF">FHX50_002134</name>
</gene>
<evidence type="ECO:0008006" key="5">
    <source>
        <dbReference type="Google" id="ProtNLM"/>
    </source>
</evidence>
<dbReference type="InterPro" id="IPR015943">
    <property type="entry name" value="WD40/YVTN_repeat-like_dom_sf"/>
</dbReference>
<reference evidence="3 4" key="1">
    <citation type="submission" date="2020-08" db="EMBL/GenBank/DDBJ databases">
        <title>Sequencing the genomes of 1000 actinobacteria strains.</title>
        <authorList>
            <person name="Klenk H.-P."/>
        </authorList>
    </citation>
    <scope>NUCLEOTIDE SEQUENCE [LARGE SCALE GENOMIC DNA]</scope>
    <source>
        <strain evidence="3 4">DSM 23040</strain>
    </source>
</reference>
<keyword evidence="4" id="KW-1185">Reference proteome</keyword>
<evidence type="ECO:0000313" key="3">
    <source>
        <dbReference type="EMBL" id="MBB3023831.1"/>
    </source>
</evidence>
<protein>
    <recommendedName>
        <fullName evidence="5">PQQ-binding-like beta-propeller repeat protein</fullName>
    </recommendedName>
</protein>